<proteinExistence type="predicted"/>
<dbReference type="PATRIC" id="fig|171383.3.peg.682"/>
<keyword evidence="2" id="KW-1185">Reference proteome</keyword>
<dbReference type="AlphaFoldDB" id="A0A0M0I506"/>
<gene>
    <name evidence="1" type="ORF">AKJ31_03305</name>
</gene>
<evidence type="ECO:0000313" key="2">
    <source>
        <dbReference type="Proteomes" id="UP000037530"/>
    </source>
</evidence>
<reference evidence="2" key="1">
    <citation type="submission" date="2015-08" db="EMBL/GenBank/DDBJ databases">
        <title>Vibrio galatheae sp. nov., a novel member of the Vibrionaceae family isolated from the Solomon Islands.</title>
        <authorList>
            <person name="Giubergia S."/>
            <person name="Machado H."/>
            <person name="Mateiu R.V."/>
            <person name="Gram L."/>
        </authorList>
    </citation>
    <scope>NUCLEOTIDE SEQUENCE [LARGE SCALE GENOMIC DNA]</scope>
    <source>
        <strain evidence="2">DSM 19134</strain>
    </source>
</reference>
<organism evidence="1 2">
    <name type="scientific">Vibrio hepatarius</name>
    <dbReference type="NCBI Taxonomy" id="171383"/>
    <lineage>
        <taxon>Bacteria</taxon>
        <taxon>Pseudomonadati</taxon>
        <taxon>Pseudomonadota</taxon>
        <taxon>Gammaproteobacteria</taxon>
        <taxon>Vibrionales</taxon>
        <taxon>Vibrionaceae</taxon>
        <taxon>Vibrio</taxon>
        <taxon>Vibrio oreintalis group</taxon>
    </lineage>
</organism>
<dbReference type="EMBL" id="LHPI01000001">
    <property type="protein sequence ID" value="KOO09394.1"/>
    <property type="molecule type" value="Genomic_DNA"/>
</dbReference>
<dbReference type="Proteomes" id="UP000037530">
    <property type="component" value="Unassembled WGS sequence"/>
</dbReference>
<protein>
    <submittedName>
        <fullName evidence="1">Uncharacterized protein</fullName>
    </submittedName>
</protein>
<accession>A0A0M0I506</accession>
<name>A0A0M0I506_9VIBR</name>
<sequence length="269" mass="30594">MSKPDYLQLVTKYNYFARESVKNGGKAYLVKGKSDVFRAIMKHGALSKPSFVQRLYKNHGIDTFKRRNRRDNFTQLCLWITANVSLETRTFSRNGTQGQIAKDIGISQSTVSRLLELAVKMGIISPAFPGDKVATDKKAGLVYDGHGLPYNQVYKVEDDFCYLAGPVAGKKLEKAFRDADEKAYAESGWRLHERLLTVRNYLWEKTIERRIAAISEGCFKKTISKISNRSRAVKIILDRMIKRGEHLLLSDIELDRMVNTRLKSCGFSA</sequence>
<dbReference type="OrthoDB" id="5867418at2"/>
<evidence type="ECO:0000313" key="1">
    <source>
        <dbReference type="EMBL" id="KOO09394.1"/>
    </source>
</evidence>
<dbReference type="RefSeq" id="WP_053407652.1">
    <property type="nucleotide sequence ID" value="NZ_DAIPHI010000067.1"/>
</dbReference>
<comment type="caution">
    <text evidence="1">The sequence shown here is derived from an EMBL/GenBank/DDBJ whole genome shotgun (WGS) entry which is preliminary data.</text>
</comment>
<dbReference type="Gene3D" id="1.10.10.60">
    <property type="entry name" value="Homeodomain-like"/>
    <property type="match status" value="1"/>
</dbReference>